<evidence type="ECO:0000259" key="18">
    <source>
        <dbReference type="Pfam" id="PF01699"/>
    </source>
</evidence>
<dbReference type="FunFam" id="1.20.1420.30:FF:000009">
    <property type="entry name" value="sodium/potassium/calcium exchanger 5 isoform X2"/>
    <property type="match status" value="1"/>
</dbReference>
<evidence type="ECO:0000256" key="5">
    <source>
        <dbReference type="ARBA" id="ARBA00022538"/>
    </source>
</evidence>
<evidence type="ECO:0000313" key="20">
    <source>
        <dbReference type="Proteomes" id="UP000030746"/>
    </source>
</evidence>
<gene>
    <name evidence="19" type="ORF">LOTGIDRAFT_234185</name>
</gene>
<dbReference type="GO" id="GO:0015293">
    <property type="term" value="F:symporter activity"/>
    <property type="evidence" value="ECO:0007669"/>
    <property type="project" value="UniProtKB-KW"/>
</dbReference>
<feature type="domain" description="Sodium/calcium exchanger membrane region" evidence="18">
    <location>
        <begin position="320"/>
        <end position="470"/>
    </location>
</feature>
<evidence type="ECO:0000256" key="13">
    <source>
        <dbReference type="ARBA" id="ARBA00023053"/>
    </source>
</evidence>
<dbReference type="GO" id="GO:0008273">
    <property type="term" value="F:calcium, potassium:sodium antiporter activity"/>
    <property type="evidence" value="ECO:0007669"/>
    <property type="project" value="TreeGrafter"/>
</dbReference>
<dbReference type="InterPro" id="IPR004481">
    <property type="entry name" value="K/Na/Ca-exchanger"/>
</dbReference>
<keyword evidence="6" id="KW-0109">Calcium transport</keyword>
<dbReference type="RefSeq" id="XP_009059589.1">
    <property type="nucleotide sequence ID" value="XM_009061341.1"/>
</dbReference>
<protein>
    <recommendedName>
        <fullName evidence="18">Sodium/calcium exchanger membrane region domain-containing protein</fullName>
    </recommendedName>
</protein>
<dbReference type="GO" id="GO:0005262">
    <property type="term" value="F:calcium channel activity"/>
    <property type="evidence" value="ECO:0007669"/>
    <property type="project" value="TreeGrafter"/>
</dbReference>
<dbReference type="GO" id="GO:0005886">
    <property type="term" value="C:plasma membrane"/>
    <property type="evidence" value="ECO:0007669"/>
    <property type="project" value="TreeGrafter"/>
</dbReference>
<proteinExistence type="inferred from homology"/>
<keyword evidence="13" id="KW-0915">Sodium</keyword>
<feature type="transmembrane region" description="Helical" evidence="17">
    <location>
        <begin position="122"/>
        <end position="143"/>
    </location>
</feature>
<evidence type="ECO:0000256" key="16">
    <source>
        <dbReference type="ARBA" id="ARBA00023201"/>
    </source>
</evidence>
<dbReference type="OMA" id="LMATHIN"/>
<feature type="transmembrane region" description="Helical" evidence="17">
    <location>
        <begin position="428"/>
        <end position="448"/>
    </location>
</feature>
<keyword evidence="9" id="KW-0106">Calcium</keyword>
<dbReference type="InterPro" id="IPR044880">
    <property type="entry name" value="NCX_ion-bd_dom_sf"/>
</dbReference>
<feature type="transmembrane region" description="Helical" evidence="17">
    <location>
        <begin position="175"/>
        <end position="193"/>
    </location>
</feature>
<name>V4A488_LOTGI</name>
<dbReference type="HOGENOM" id="CLU_007948_5_2_1"/>
<evidence type="ECO:0000256" key="14">
    <source>
        <dbReference type="ARBA" id="ARBA00023065"/>
    </source>
</evidence>
<keyword evidence="16" id="KW-0739">Sodium transport</keyword>
<dbReference type="GeneID" id="20249462"/>
<keyword evidence="11" id="KW-0630">Potassium</keyword>
<evidence type="ECO:0000256" key="4">
    <source>
        <dbReference type="ARBA" id="ARBA00022449"/>
    </source>
</evidence>
<feature type="transmembrane region" description="Helical" evidence="17">
    <location>
        <begin position="46"/>
        <end position="68"/>
    </location>
</feature>
<feature type="transmembrane region" description="Helical" evidence="17">
    <location>
        <begin position="149"/>
        <end position="168"/>
    </location>
</feature>
<keyword evidence="12 17" id="KW-1133">Transmembrane helix</keyword>
<keyword evidence="5" id="KW-0633">Potassium transport</keyword>
<evidence type="ECO:0000256" key="11">
    <source>
        <dbReference type="ARBA" id="ARBA00022958"/>
    </source>
</evidence>
<feature type="transmembrane region" description="Helical" evidence="17">
    <location>
        <begin position="355"/>
        <end position="377"/>
    </location>
</feature>
<comment type="similarity">
    <text evidence="2">Belongs to the Ca(2+):cation antiporter (CaCA) (TC 2.A.19) family. SLC24A subfamily.</text>
</comment>
<evidence type="ECO:0000256" key="1">
    <source>
        <dbReference type="ARBA" id="ARBA00004141"/>
    </source>
</evidence>
<dbReference type="PANTHER" id="PTHR10846">
    <property type="entry name" value="SODIUM/POTASSIUM/CALCIUM EXCHANGER"/>
    <property type="match status" value="1"/>
</dbReference>
<evidence type="ECO:0000256" key="3">
    <source>
        <dbReference type="ARBA" id="ARBA00022448"/>
    </source>
</evidence>
<dbReference type="GO" id="GO:0006874">
    <property type="term" value="P:intracellular calcium ion homeostasis"/>
    <property type="evidence" value="ECO:0007669"/>
    <property type="project" value="TreeGrafter"/>
</dbReference>
<feature type="transmembrane region" description="Helical" evidence="17">
    <location>
        <begin position="319"/>
        <end position="343"/>
    </location>
</feature>
<dbReference type="STRING" id="225164.V4A488"/>
<comment type="subcellular location">
    <subcellularLocation>
        <location evidence="1">Membrane</location>
        <topology evidence="1">Multi-pass membrane protein</topology>
    </subcellularLocation>
</comment>
<evidence type="ECO:0000256" key="8">
    <source>
        <dbReference type="ARBA" id="ARBA00022729"/>
    </source>
</evidence>
<evidence type="ECO:0000256" key="12">
    <source>
        <dbReference type="ARBA" id="ARBA00022989"/>
    </source>
</evidence>
<evidence type="ECO:0000256" key="2">
    <source>
        <dbReference type="ARBA" id="ARBA00005364"/>
    </source>
</evidence>
<feature type="transmembrane region" description="Helical" evidence="17">
    <location>
        <begin position="291"/>
        <end position="307"/>
    </location>
</feature>
<keyword evidence="8" id="KW-0732">Signal</keyword>
<dbReference type="PANTHER" id="PTHR10846:SF74">
    <property type="entry name" value="SODIUM_POTASSIUM_CALCIUM EXCHANGER CG1090-RELATED"/>
    <property type="match status" value="1"/>
</dbReference>
<organism evidence="19 20">
    <name type="scientific">Lottia gigantea</name>
    <name type="common">Giant owl limpet</name>
    <dbReference type="NCBI Taxonomy" id="225164"/>
    <lineage>
        <taxon>Eukaryota</taxon>
        <taxon>Metazoa</taxon>
        <taxon>Spiralia</taxon>
        <taxon>Lophotrochozoa</taxon>
        <taxon>Mollusca</taxon>
        <taxon>Gastropoda</taxon>
        <taxon>Patellogastropoda</taxon>
        <taxon>Lottioidea</taxon>
        <taxon>Lottiidae</taxon>
        <taxon>Lottia</taxon>
    </lineage>
</organism>
<accession>V4A488</accession>
<keyword evidence="4" id="KW-0050">Antiport</keyword>
<sequence>MGIIQLSILKIVSSRHLLELANCTPRAVEQFPRDFFTQEQRKHGAIAIHIVIVIYMFLALAIVCDYYFVPSLEIICEYLHLESDVAGATFMAAGSSAPELATAVIGVFVAKDDVGLGTVVGSAIYNVMFVISVCAFFAGTAVYLSWWPMVRDCVAYTVSIIALIVVIYDEEVRWYEAGCLCLLYVLYTIFMYYNSRLEVWCVPKCSCFPNKNHQLGPESIILYDKVHTNSNGSTHHTEAGHIGEMLPLTSDCESEESCSDIEHDYYQRKAEAPKSEEPEPLCQIPSGKFKILFWIISLPLCTILCLTTPDCRKERWKNWFVVTFIVSLAWLSAFSFLMVWMITVVGYTVDIPDSIMGLTFIAFGVSLPDVIASVIVVKEGLGDMAVSNAVERSNVFDILICLGVPWLLQTAAMKPGGVVKVYSKGLTYSSITLLSTVVFLLGATHLNGWKLDKKYGVVLLIVYVFYTVLASLYECNIFGYLHPEECPSNY</sequence>
<dbReference type="CTD" id="20249462"/>
<keyword evidence="3" id="KW-0813">Transport</keyword>
<evidence type="ECO:0000256" key="15">
    <source>
        <dbReference type="ARBA" id="ARBA00023136"/>
    </source>
</evidence>
<feature type="transmembrane region" description="Helical" evidence="17">
    <location>
        <begin position="455"/>
        <end position="473"/>
    </location>
</feature>
<dbReference type="NCBIfam" id="TIGR00367">
    <property type="entry name" value="calcium/sodium antiporter"/>
    <property type="match status" value="1"/>
</dbReference>
<keyword evidence="15 17" id="KW-0472">Membrane</keyword>
<evidence type="ECO:0000256" key="9">
    <source>
        <dbReference type="ARBA" id="ARBA00022837"/>
    </source>
</evidence>
<dbReference type="OrthoDB" id="2127281at2759"/>
<evidence type="ECO:0000256" key="7">
    <source>
        <dbReference type="ARBA" id="ARBA00022692"/>
    </source>
</evidence>
<feature type="transmembrane region" description="Helical" evidence="17">
    <location>
        <begin position="389"/>
        <end position="408"/>
    </location>
</feature>
<dbReference type="Gene3D" id="1.20.1420.30">
    <property type="entry name" value="NCX, central ion-binding region"/>
    <property type="match status" value="2"/>
</dbReference>
<dbReference type="FunFam" id="1.20.1420.30:FF:000018">
    <property type="entry name" value="Sodium/potassium/calcium exchanger 2"/>
    <property type="match status" value="1"/>
</dbReference>
<reference evidence="19 20" key="1">
    <citation type="journal article" date="2013" name="Nature">
        <title>Insights into bilaterian evolution from three spiralian genomes.</title>
        <authorList>
            <person name="Simakov O."/>
            <person name="Marletaz F."/>
            <person name="Cho S.J."/>
            <person name="Edsinger-Gonzales E."/>
            <person name="Havlak P."/>
            <person name="Hellsten U."/>
            <person name="Kuo D.H."/>
            <person name="Larsson T."/>
            <person name="Lv J."/>
            <person name="Arendt D."/>
            <person name="Savage R."/>
            <person name="Osoegawa K."/>
            <person name="de Jong P."/>
            <person name="Grimwood J."/>
            <person name="Chapman J.A."/>
            <person name="Shapiro H."/>
            <person name="Aerts A."/>
            <person name="Otillar R.P."/>
            <person name="Terry A.Y."/>
            <person name="Boore J.L."/>
            <person name="Grigoriev I.V."/>
            <person name="Lindberg D.R."/>
            <person name="Seaver E.C."/>
            <person name="Weisblat D.A."/>
            <person name="Putnam N.H."/>
            <person name="Rokhsar D.S."/>
        </authorList>
    </citation>
    <scope>NUCLEOTIDE SEQUENCE [LARGE SCALE GENOMIC DNA]</scope>
</reference>
<dbReference type="Pfam" id="PF01699">
    <property type="entry name" value="Na_Ca_ex"/>
    <property type="match status" value="2"/>
</dbReference>
<keyword evidence="10" id="KW-0769">Symport</keyword>
<keyword evidence="7 17" id="KW-0812">Transmembrane</keyword>
<dbReference type="Proteomes" id="UP000030746">
    <property type="component" value="Unassembled WGS sequence"/>
</dbReference>
<dbReference type="AlphaFoldDB" id="V4A488"/>
<evidence type="ECO:0000256" key="10">
    <source>
        <dbReference type="ARBA" id="ARBA00022847"/>
    </source>
</evidence>
<keyword evidence="14" id="KW-0406">Ion transport</keyword>
<evidence type="ECO:0000256" key="17">
    <source>
        <dbReference type="SAM" id="Phobius"/>
    </source>
</evidence>
<dbReference type="EMBL" id="KB202544">
    <property type="protein sequence ID" value="ESO89805.1"/>
    <property type="molecule type" value="Genomic_DNA"/>
</dbReference>
<evidence type="ECO:0000256" key="6">
    <source>
        <dbReference type="ARBA" id="ARBA00022568"/>
    </source>
</evidence>
<keyword evidence="20" id="KW-1185">Reference proteome</keyword>
<dbReference type="InterPro" id="IPR004837">
    <property type="entry name" value="NaCa_Exmemb"/>
</dbReference>
<feature type="domain" description="Sodium/calcium exchanger membrane region" evidence="18">
    <location>
        <begin position="50"/>
        <end position="192"/>
    </location>
</feature>
<evidence type="ECO:0000313" key="19">
    <source>
        <dbReference type="EMBL" id="ESO89805.1"/>
    </source>
</evidence>
<dbReference type="KEGG" id="lgi:LOTGIDRAFT_234185"/>
<feature type="transmembrane region" description="Helical" evidence="17">
    <location>
        <begin position="88"/>
        <end position="110"/>
    </location>
</feature>